<sequence length="277" mass="30292">GDALVKYSLFYDNPDYDYYESDTPPGYDFGSVADSNGNFNKDPLFVGGPLGGFYLRQQPVQPLPQSPAVDTGSADANDPNIGLDTYTTRIDSANDVNLVDRGYHYFDVCDVDKFQLTASVIGGHGTVAPNTPWFDHNAVTDTYTYYAGMVVTLISEPDSGWRIKAWSGTDDDSSTVTTNSVVMNYHRDVTVEFEQPRTLIVAVGGGEEGFYVNITDALHDAEDGDIIVVYPGVYYGPQVQVNKDVEFRSQNPDDPSWVAQTIIDSNGHAGPVFAFDS</sequence>
<name>X0THI2_9ZZZZ</name>
<dbReference type="Pfam" id="PF18998">
    <property type="entry name" value="Flg_new_2"/>
    <property type="match status" value="1"/>
</dbReference>
<feature type="non-terminal residue" evidence="2">
    <location>
        <position position="277"/>
    </location>
</feature>
<dbReference type="EMBL" id="BARS01017803">
    <property type="protein sequence ID" value="GAF87587.1"/>
    <property type="molecule type" value="Genomic_DNA"/>
</dbReference>
<reference evidence="2" key="1">
    <citation type="journal article" date="2014" name="Front. Microbiol.">
        <title>High frequency of phylogenetically diverse reductive dehalogenase-homologous genes in deep subseafloor sedimentary metagenomes.</title>
        <authorList>
            <person name="Kawai M."/>
            <person name="Futagami T."/>
            <person name="Toyoda A."/>
            <person name="Takaki Y."/>
            <person name="Nishi S."/>
            <person name="Hori S."/>
            <person name="Arai W."/>
            <person name="Tsubouchi T."/>
            <person name="Morono Y."/>
            <person name="Uchiyama I."/>
            <person name="Ito T."/>
            <person name="Fujiyama A."/>
            <person name="Inagaki F."/>
            <person name="Takami H."/>
        </authorList>
    </citation>
    <scope>NUCLEOTIDE SEQUENCE</scope>
    <source>
        <strain evidence="2">Expedition CK06-06</strain>
    </source>
</reference>
<dbReference type="InterPro" id="IPR044060">
    <property type="entry name" value="Bacterial_rp_domain"/>
</dbReference>
<feature type="non-terminal residue" evidence="2">
    <location>
        <position position="1"/>
    </location>
</feature>
<protein>
    <recommendedName>
        <fullName evidence="1">Bacterial repeat domain-containing protein</fullName>
    </recommendedName>
</protein>
<dbReference type="AlphaFoldDB" id="X0THI2"/>
<comment type="caution">
    <text evidence="2">The sequence shown here is derived from an EMBL/GenBank/DDBJ whole genome shotgun (WGS) entry which is preliminary data.</text>
</comment>
<evidence type="ECO:0000313" key="2">
    <source>
        <dbReference type="EMBL" id="GAF87587.1"/>
    </source>
</evidence>
<dbReference type="InterPro" id="IPR011050">
    <property type="entry name" value="Pectin_lyase_fold/virulence"/>
</dbReference>
<organism evidence="2">
    <name type="scientific">marine sediment metagenome</name>
    <dbReference type="NCBI Taxonomy" id="412755"/>
    <lineage>
        <taxon>unclassified sequences</taxon>
        <taxon>metagenomes</taxon>
        <taxon>ecological metagenomes</taxon>
    </lineage>
</organism>
<dbReference type="SUPFAM" id="SSF51126">
    <property type="entry name" value="Pectin lyase-like"/>
    <property type="match status" value="1"/>
</dbReference>
<gene>
    <name evidence="2" type="ORF">S01H1_29069</name>
</gene>
<feature type="domain" description="Bacterial repeat" evidence="1">
    <location>
        <begin position="139"/>
        <end position="195"/>
    </location>
</feature>
<evidence type="ECO:0000259" key="1">
    <source>
        <dbReference type="Pfam" id="PF18998"/>
    </source>
</evidence>
<accession>X0THI2</accession>
<proteinExistence type="predicted"/>